<dbReference type="Proteomes" id="UP000596425">
    <property type="component" value="Segment"/>
</dbReference>
<keyword evidence="2" id="KW-1185">Reference proteome</keyword>
<protein>
    <submittedName>
        <fullName evidence="1">Uncharacterized protein</fullName>
    </submittedName>
</protein>
<accession>A0A7U0J4I8</accession>
<evidence type="ECO:0000313" key="2">
    <source>
        <dbReference type="Proteomes" id="UP000596425"/>
    </source>
</evidence>
<dbReference type="EMBL" id="MW344054">
    <property type="protein sequence ID" value="QQV88120.1"/>
    <property type="molecule type" value="Genomic_DNA"/>
</dbReference>
<reference evidence="1 2" key="1">
    <citation type="submission" date="2020-12" db="EMBL/GenBank/DDBJ databases">
        <authorList>
            <person name="Miller D."/>
            <person name="Mossel A."/>
            <person name="Broussard G.W."/>
        </authorList>
    </citation>
    <scope>NUCLEOTIDE SEQUENCE [LARGE SCALE GENOMIC DNA]</scope>
</reference>
<evidence type="ECO:0000313" key="1">
    <source>
        <dbReference type="EMBL" id="QQV88120.1"/>
    </source>
</evidence>
<organism evidence="1 2">
    <name type="scientific">Vibrio phage Gary</name>
    <dbReference type="NCBI Taxonomy" id="2801534"/>
    <lineage>
        <taxon>Viruses</taxon>
        <taxon>Duplodnaviria</taxon>
        <taxon>Heunggongvirae</taxon>
        <taxon>Uroviricota</taxon>
        <taxon>Caudoviricetes</taxon>
        <taxon>Demerecviridae</taxon>
        <taxon>Ermolyevavirinae</taxon>
        <taxon>Thalassavirus</taxon>
        <taxon>Thalassavirus gary</taxon>
    </lineage>
</organism>
<gene>
    <name evidence="1" type="ORF">GARY_16</name>
</gene>
<name>A0A7U0J4I8_9CAUD</name>
<sequence>MRMITVLNKGGGNETCSHLRWGLHPLPRNYFGFFEKPLRCYYKIKFFEFFKIK</sequence>
<proteinExistence type="predicted"/>